<keyword evidence="5" id="KW-0143">Chaperone</keyword>
<keyword evidence="4 6" id="KW-1005">Bacterial flagellum biogenesis</keyword>
<evidence type="ECO:0000313" key="8">
    <source>
        <dbReference type="Proteomes" id="UP000830167"/>
    </source>
</evidence>
<dbReference type="NCBIfam" id="TIGR00208">
    <property type="entry name" value="fliS"/>
    <property type="match status" value="1"/>
</dbReference>
<evidence type="ECO:0000256" key="2">
    <source>
        <dbReference type="ARBA" id="ARBA00008787"/>
    </source>
</evidence>
<evidence type="ECO:0000256" key="5">
    <source>
        <dbReference type="ARBA" id="ARBA00023186"/>
    </source>
</evidence>
<dbReference type="PIRSF" id="PIRSF039090">
    <property type="entry name" value="Flis"/>
    <property type="match status" value="1"/>
</dbReference>
<comment type="subcellular location">
    <subcellularLocation>
        <location evidence="1 6">Cytoplasm</location>
        <location evidence="1 6">Cytosol</location>
    </subcellularLocation>
</comment>
<dbReference type="PANTHER" id="PTHR34773">
    <property type="entry name" value="FLAGELLAR SECRETION CHAPERONE FLIS"/>
    <property type="match status" value="1"/>
</dbReference>
<evidence type="ECO:0000256" key="6">
    <source>
        <dbReference type="PIRNR" id="PIRNR039090"/>
    </source>
</evidence>
<dbReference type="PANTHER" id="PTHR34773:SF1">
    <property type="entry name" value="FLAGELLAR SECRETION CHAPERONE FLIS"/>
    <property type="match status" value="1"/>
</dbReference>
<evidence type="ECO:0000256" key="3">
    <source>
        <dbReference type="ARBA" id="ARBA00022490"/>
    </source>
</evidence>
<dbReference type="InterPro" id="IPR003713">
    <property type="entry name" value="FliS"/>
</dbReference>
<protein>
    <recommendedName>
        <fullName evidence="6">Flagellar secretion chaperone FliS</fullName>
    </recommendedName>
</protein>
<dbReference type="Proteomes" id="UP000830167">
    <property type="component" value="Chromosome"/>
</dbReference>
<dbReference type="Pfam" id="PF02561">
    <property type="entry name" value="FliS"/>
    <property type="match status" value="1"/>
</dbReference>
<gene>
    <name evidence="7" type="primary">fliS</name>
    <name evidence="7" type="ORF">LSG31_03905</name>
</gene>
<keyword evidence="7" id="KW-0966">Cell projection</keyword>
<comment type="similarity">
    <text evidence="2 6">Belongs to the FliS family.</text>
</comment>
<keyword evidence="3 6" id="KW-0963">Cytoplasm</keyword>
<organism evidence="7 8">
    <name type="scientific">Fodinisporobacter ferrooxydans</name>
    <dbReference type="NCBI Taxonomy" id="2901836"/>
    <lineage>
        <taxon>Bacteria</taxon>
        <taxon>Bacillati</taxon>
        <taxon>Bacillota</taxon>
        <taxon>Bacilli</taxon>
        <taxon>Bacillales</taxon>
        <taxon>Alicyclobacillaceae</taxon>
        <taxon>Fodinisporobacter</taxon>
    </lineage>
</organism>
<dbReference type="CDD" id="cd16098">
    <property type="entry name" value="FliS"/>
    <property type="match status" value="1"/>
</dbReference>
<dbReference type="EMBL" id="CP089291">
    <property type="protein sequence ID" value="UOF91408.1"/>
    <property type="molecule type" value="Genomic_DNA"/>
</dbReference>
<keyword evidence="8" id="KW-1185">Reference proteome</keyword>
<proteinExistence type="inferred from homology"/>
<keyword evidence="7" id="KW-0969">Cilium</keyword>
<reference evidence="7" key="1">
    <citation type="submission" date="2021-12" db="EMBL/GenBank/DDBJ databases">
        <title>Alicyclobacillaceae gen. nov., sp. nov., isolated from chalcocite enrichment system.</title>
        <authorList>
            <person name="Jiang Z."/>
        </authorList>
    </citation>
    <scope>NUCLEOTIDE SEQUENCE</scope>
    <source>
        <strain evidence="7">MYW30-H2</strain>
    </source>
</reference>
<evidence type="ECO:0000256" key="4">
    <source>
        <dbReference type="ARBA" id="ARBA00022795"/>
    </source>
</evidence>
<dbReference type="RefSeq" id="WP_347438100.1">
    <property type="nucleotide sequence ID" value="NZ_CP089291.1"/>
</dbReference>
<dbReference type="Gene3D" id="1.20.120.340">
    <property type="entry name" value="Flagellar protein FliS"/>
    <property type="match status" value="1"/>
</dbReference>
<keyword evidence="7" id="KW-0282">Flagellum</keyword>
<dbReference type="SUPFAM" id="SSF101116">
    <property type="entry name" value="Flagellar export chaperone FliS"/>
    <property type="match status" value="1"/>
</dbReference>
<sequence length="127" mass="14717">MKGIQAYQQSAVQTSPSKLLIMLFDGLIKFSNWSQQMMREKKYELAHANLLRAQNILIELMTTLNKKAAPELCDHLYGLYDFMYRRLIQANMEKNPELIDLVIQYSTELRDTFNQAALIASQSRNGK</sequence>
<name>A0ABY4CLM6_9BACL</name>
<evidence type="ECO:0000313" key="7">
    <source>
        <dbReference type="EMBL" id="UOF91408.1"/>
    </source>
</evidence>
<evidence type="ECO:0000256" key="1">
    <source>
        <dbReference type="ARBA" id="ARBA00004514"/>
    </source>
</evidence>
<dbReference type="InterPro" id="IPR036584">
    <property type="entry name" value="FliS_sf"/>
</dbReference>
<accession>A0ABY4CLM6</accession>